<dbReference type="PANTHER" id="PTHR30632:SF11">
    <property type="entry name" value="BLR4797 PROTEIN"/>
    <property type="match status" value="1"/>
</dbReference>
<dbReference type="SUPFAM" id="SSF53850">
    <property type="entry name" value="Periplasmic binding protein-like II"/>
    <property type="match status" value="1"/>
</dbReference>
<gene>
    <name evidence="1" type="ORF">J4P68_17340</name>
</gene>
<protein>
    <submittedName>
        <fullName evidence="1">Substrate-binding domain-containing protein</fullName>
    </submittedName>
</protein>
<reference evidence="1" key="1">
    <citation type="journal article" date="2021" name="Int. J. Syst. Evol. Microbiol.">
        <title>Bradyrhizobium septentrionale sp. nov. (sv. septentrionale) and Bradyrhizobium quebecense sp. nov. (sv. septentrionale) associated with legumes native to Canada possess rearranged symbiosis genes and numerous insertion sequences.</title>
        <authorList>
            <person name="Bromfield E.S.P."/>
            <person name="Cloutier S."/>
        </authorList>
    </citation>
    <scope>NUCLEOTIDE SEQUENCE</scope>
    <source>
        <strain evidence="1">12S5</strain>
    </source>
</reference>
<accession>A0ABS3MI80</accession>
<dbReference type="EMBL" id="JAGEPA010000001">
    <property type="protein sequence ID" value="MBO1431199.1"/>
    <property type="molecule type" value="Genomic_DNA"/>
</dbReference>
<comment type="caution">
    <text evidence="1">The sequence shown here is derived from an EMBL/GenBank/DDBJ whole genome shotgun (WGS) entry which is preliminary data.</text>
</comment>
<dbReference type="Proteomes" id="UP000692816">
    <property type="component" value="Unassembled WGS sequence"/>
</dbReference>
<dbReference type="RefSeq" id="WP_207833852.1">
    <property type="nucleotide sequence ID" value="NZ_CP088282.1"/>
</dbReference>
<sequence>MDRRRTRCPWWYVVGVVAALLAGFPRVVVADEIRILASNAVREAYSELLPAFEKETGHHVSVEWGGTVDILRRAGAGENIDVVVVPAGRVDSLITRGIAVKRTDLAASAIGVAVRVDLPRPNIATAEALSRALRDCRTIVISSGPSSEHMRALFERLGVAGEIEGKILQLAPGLSVGEALAEGHGDIGFTQISELLAIKGISYVGPLPAEIQSVTVFSAGLLKPSASSEPARALLIFLSGPNAAVVLKKHGLEPGRSMISSRSTICSSHRAAQKRNSA</sequence>
<dbReference type="Pfam" id="PF13531">
    <property type="entry name" value="SBP_bac_11"/>
    <property type="match status" value="1"/>
</dbReference>
<proteinExistence type="predicted"/>
<dbReference type="InterPro" id="IPR050682">
    <property type="entry name" value="ModA/WtpA"/>
</dbReference>
<name>A0ABS3MI80_9BRAD</name>
<evidence type="ECO:0000313" key="1">
    <source>
        <dbReference type="EMBL" id="MBO1431199.1"/>
    </source>
</evidence>
<evidence type="ECO:0000313" key="2">
    <source>
        <dbReference type="Proteomes" id="UP000692816"/>
    </source>
</evidence>
<dbReference type="PANTHER" id="PTHR30632">
    <property type="entry name" value="MOLYBDATE-BINDING PERIPLASMIC PROTEIN"/>
    <property type="match status" value="1"/>
</dbReference>
<keyword evidence="2" id="KW-1185">Reference proteome</keyword>
<organism evidence="1 2">
    <name type="scientific">Bradyrhizobium quebecense</name>
    <dbReference type="NCBI Taxonomy" id="2748629"/>
    <lineage>
        <taxon>Bacteria</taxon>
        <taxon>Pseudomonadati</taxon>
        <taxon>Pseudomonadota</taxon>
        <taxon>Alphaproteobacteria</taxon>
        <taxon>Hyphomicrobiales</taxon>
        <taxon>Nitrobacteraceae</taxon>
        <taxon>Bradyrhizobium</taxon>
    </lineage>
</organism>
<dbReference type="Gene3D" id="3.40.190.10">
    <property type="entry name" value="Periplasmic binding protein-like II"/>
    <property type="match status" value="2"/>
</dbReference>